<proteinExistence type="predicted"/>
<evidence type="ECO:0000313" key="2">
    <source>
        <dbReference type="Proteomes" id="UP000184159"/>
    </source>
</evidence>
<evidence type="ECO:0000313" key="1">
    <source>
        <dbReference type="EMBL" id="SHF55329.1"/>
    </source>
</evidence>
<dbReference type="Proteomes" id="UP000184159">
    <property type="component" value="Unassembled WGS sequence"/>
</dbReference>
<dbReference type="InterPro" id="IPR008799">
    <property type="entry name" value="Pseudomon_AvrD"/>
</dbReference>
<gene>
    <name evidence="1" type="ORF">SAMN02745781_02597</name>
</gene>
<accession>A0A1M5CKU6</accession>
<dbReference type="RefSeq" id="WP_072960093.1">
    <property type="nucleotide sequence ID" value="NZ_FQUH01000012.1"/>
</dbReference>
<reference evidence="2" key="1">
    <citation type="submission" date="2016-11" db="EMBL/GenBank/DDBJ databases">
        <authorList>
            <person name="Varghese N."/>
            <person name="Submissions S."/>
        </authorList>
    </citation>
    <scope>NUCLEOTIDE SEQUENCE [LARGE SCALE GENOMIC DNA]</scope>
    <source>
        <strain evidence="2">DSM 21264</strain>
    </source>
</reference>
<organism evidence="1 2">
    <name type="scientific">Vibrio gazogenes DSM 21264 = NBRC 103151</name>
    <dbReference type="NCBI Taxonomy" id="1123492"/>
    <lineage>
        <taxon>Bacteria</taxon>
        <taxon>Pseudomonadati</taxon>
        <taxon>Pseudomonadota</taxon>
        <taxon>Gammaproteobacteria</taxon>
        <taxon>Vibrionales</taxon>
        <taxon>Vibrionaceae</taxon>
        <taxon>Vibrio</taxon>
    </lineage>
</organism>
<name>A0A1M5CKU6_VIBGA</name>
<sequence>MNVKHIDDYLGKSDNRYFGSGYKKTIYKLEKSDICNNEIKNTYSIFYPTDWSKKKGKLNPHLSSVDVIILTLRMFTLYKNHVSFNYHDLMPSEIIIRSSKIPLENLDNIECFLKVKNSNDLVTLNGKIGNMNVQIILNKIKDEGYYNIDGFEDDVQIIKNINFISGEIATSEVMKYRKTEKLNIFNVLDSFLVTLQLGQVLLYKIDNIKREDSNNLWMRDLHIRMNNKNNVDDKVCVKLEDNELIEMNQECWRCSNIKGTMGDFIINCKVTHKLGQKNYVCKN</sequence>
<protein>
    <submittedName>
        <fullName evidence="1">Avirulence D protein (AvrD)</fullName>
    </submittedName>
</protein>
<dbReference type="EMBL" id="FQUH01000012">
    <property type="protein sequence ID" value="SHF55329.1"/>
    <property type="molecule type" value="Genomic_DNA"/>
</dbReference>
<keyword evidence="2" id="KW-1185">Reference proteome</keyword>
<dbReference type="AlphaFoldDB" id="A0A1M5CKU6"/>
<dbReference type="Pfam" id="PF05655">
    <property type="entry name" value="AvrD"/>
    <property type="match status" value="2"/>
</dbReference>